<dbReference type="RefSeq" id="WP_281375554.1">
    <property type="nucleotide sequence ID" value="NZ_JACHFD010000005.1"/>
</dbReference>
<comment type="miscellaneous">
    <text evidence="8">The porphobilinogen subunits are added to the dipyrromethane group.</text>
</comment>
<dbReference type="HAMAP" id="MF_00260">
    <property type="entry name" value="Porphobil_deam"/>
    <property type="match status" value="1"/>
</dbReference>
<dbReference type="PANTHER" id="PTHR11557:SF0">
    <property type="entry name" value="PORPHOBILINOGEN DEAMINASE"/>
    <property type="match status" value="1"/>
</dbReference>
<comment type="caution">
    <text evidence="11">The sequence shown here is derived from an EMBL/GenBank/DDBJ whole genome shotgun (WGS) entry which is preliminary data.</text>
</comment>
<feature type="domain" description="Porphobilinogen deaminase C-terminal" evidence="10">
    <location>
        <begin position="242"/>
        <end position="306"/>
    </location>
</feature>
<evidence type="ECO:0000313" key="11">
    <source>
        <dbReference type="EMBL" id="MBB5351195.1"/>
    </source>
</evidence>
<dbReference type="FunFam" id="3.40.190.10:FF:000005">
    <property type="entry name" value="Porphobilinogen deaminase"/>
    <property type="match status" value="1"/>
</dbReference>
<comment type="function">
    <text evidence="1 8">Tetrapolymerization of the monopyrrole PBG into the hydroxymethylbilane pre-uroporphyrinogen in several discrete steps.</text>
</comment>
<dbReference type="PANTHER" id="PTHR11557">
    <property type="entry name" value="PORPHOBILINOGEN DEAMINASE"/>
    <property type="match status" value="1"/>
</dbReference>
<dbReference type="PIRSF" id="PIRSF001438">
    <property type="entry name" value="4pyrrol_synth_OHMeBilane_synth"/>
    <property type="match status" value="1"/>
</dbReference>
<comment type="catalytic activity">
    <reaction evidence="7 8">
        <text>4 porphobilinogen + H2O = hydroxymethylbilane + 4 NH4(+)</text>
        <dbReference type="Rhea" id="RHEA:13185"/>
        <dbReference type="ChEBI" id="CHEBI:15377"/>
        <dbReference type="ChEBI" id="CHEBI:28938"/>
        <dbReference type="ChEBI" id="CHEBI:57845"/>
        <dbReference type="ChEBI" id="CHEBI:58126"/>
        <dbReference type="EC" id="2.5.1.61"/>
    </reaction>
</comment>
<evidence type="ECO:0000256" key="8">
    <source>
        <dbReference type="HAMAP-Rule" id="MF_00260"/>
    </source>
</evidence>
<dbReference type="GO" id="GO:0004418">
    <property type="term" value="F:hydroxymethylbilane synthase activity"/>
    <property type="evidence" value="ECO:0007669"/>
    <property type="project" value="UniProtKB-UniRule"/>
</dbReference>
<dbReference type="SUPFAM" id="SSF53850">
    <property type="entry name" value="Periplasmic binding protein-like II"/>
    <property type="match status" value="1"/>
</dbReference>
<dbReference type="NCBIfam" id="TIGR00212">
    <property type="entry name" value="hemC"/>
    <property type="match status" value="1"/>
</dbReference>
<dbReference type="EMBL" id="JACHFD010000005">
    <property type="protein sequence ID" value="MBB5351195.1"/>
    <property type="molecule type" value="Genomic_DNA"/>
</dbReference>
<dbReference type="Gene3D" id="3.30.160.40">
    <property type="entry name" value="Porphobilinogen deaminase, C-terminal domain"/>
    <property type="match status" value="1"/>
</dbReference>
<feature type="domain" description="Porphobilinogen deaminase N-terminal" evidence="9">
    <location>
        <begin position="6"/>
        <end position="228"/>
    </location>
</feature>
<evidence type="ECO:0000259" key="9">
    <source>
        <dbReference type="Pfam" id="PF01379"/>
    </source>
</evidence>
<comment type="cofactor">
    <cofactor evidence="8">
        <name>dipyrromethane</name>
        <dbReference type="ChEBI" id="CHEBI:60342"/>
    </cofactor>
    <text evidence="8">Binds 1 dipyrromethane group covalently.</text>
</comment>
<keyword evidence="5 8" id="KW-0808">Transferase</keyword>
<evidence type="ECO:0000256" key="6">
    <source>
        <dbReference type="ARBA" id="ARBA00023244"/>
    </source>
</evidence>
<dbReference type="InterPro" id="IPR022418">
    <property type="entry name" value="Porphobilinogen_deaminase_C"/>
</dbReference>
<dbReference type="InterPro" id="IPR022419">
    <property type="entry name" value="Porphobilin_deaminase_cofac_BS"/>
</dbReference>
<dbReference type="Proteomes" id="UP000557717">
    <property type="component" value="Unassembled WGS sequence"/>
</dbReference>
<reference evidence="11 12" key="1">
    <citation type="submission" date="2020-08" db="EMBL/GenBank/DDBJ databases">
        <title>Genomic Encyclopedia of Type Strains, Phase IV (KMG-IV): sequencing the most valuable type-strain genomes for metagenomic binning, comparative biology and taxonomic classification.</title>
        <authorList>
            <person name="Goeker M."/>
        </authorList>
    </citation>
    <scope>NUCLEOTIDE SEQUENCE [LARGE SCALE GENOMIC DNA]</scope>
    <source>
        <strain evidence="11 12">YC6886</strain>
    </source>
</reference>
<organism evidence="11 12">
    <name type="scientific">Haloferula luteola</name>
    <dbReference type="NCBI Taxonomy" id="595692"/>
    <lineage>
        <taxon>Bacteria</taxon>
        <taxon>Pseudomonadati</taxon>
        <taxon>Verrucomicrobiota</taxon>
        <taxon>Verrucomicrobiia</taxon>
        <taxon>Verrucomicrobiales</taxon>
        <taxon>Verrucomicrobiaceae</taxon>
        <taxon>Haloferula</taxon>
    </lineage>
</organism>
<evidence type="ECO:0000256" key="3">
    <source>
        <dbReference type="ARBA" id="ARBA00005638"/>
    </source>
</evidence>
<dbReference type="InterPro" id="IPR022417">
    <property type="entry name" value="Porphobilin_deaminase_N"/>
</dbReference>
<evidence type="ECO:0000259" key="10">
    <source>
        <dbReference type="Pfam" id="PF03900"/>
    </source>
</evidence>
<dbReference type="Pfam" id="PF01379">
    <property type="entry name" value="Porphobil_deam"/>
    <property type="match status" value="1"/>
</dbReference>
<gene>
    <name evidence="8" type="primary">hemC</name>
    <name evidence="11" type="ORF">HNR46_001429</name>
</gene>
<dbReference type="GO" id="GO:0005737">
    <property type="term" value="C:cytoplasm"/>
    <property type="evidence" value="ECO:0007669"/>
    <property type="project" value="UniProtKB-UniRule"/>
</dbReference>
<dbReference type="EC" id="2.5.1.61" evidence="8"/>
<dbReference type="InterPro" id="IPR036803">
    <property type="entry name" value="Porphobilinogen_deaminase_C_sf"/>
</dbReference>
<evidence type="ECO:0000256" key="4">
    <source>
        <dbReference type="ARBA" id="ARBA00011245"/>
    </source>
</evidence>
<dbReference type="Gene3D" id="3.40.190.10">
    <property type="entry name" value="Periplasmic binding protein-like II"/>
    <property type="match status" value="2"/>
</dbReference>
<dbReference type="SUPFAM" id="SSF54782">
    <property type="entry name" value="Porphobilinogen deaminase (hydroxymethylbilane synthase), C-terminal domain"/>
    <property type="match status" value="1"/>
</dbReference>
<dbReference type="GO" id="GO:0006782">
    <property type="term" value="P:protoporphyrinogen IX biosynthetic process"/>
    <property type="evidence" value="ECO:0007669"/>
    <property type="project" value="UniProtKB-UniRule"/>
</dbReference>
<comment type="similarity">
    <text evidence="3 8">Belongs to the HMBS family.</text>
</comment>
<proteinExistence type="inferred from homology"/>
<name>A0A840UZM3_9BACT</name>
<evidence type="ECO:0000256" key="7">
    <source>
        <dbReference type="ARBA" id="ARBA00048169"/>
    </source>
</evidence>
<dbReference type="AlphaFoldDB" id="A0A840UZM3"/>
<keyword evidence="6 8" id="KW-0627">Porphyrin biosynthesis</keyword>
<feature type="modified residue" description="S-(dipyrrolylmethanemethyl)cysteine" evidence="8">
    <location>
        <position position="258"/>
    </location>
</feature>
<dbReference type="PROSITE" id="PS00533">
    <property type="entry name" value="PORPHOBILINOGEN_DEAM"/>
    <property type="match status" value="1"/>
</dbReference>
<keyword evidence="12" id="KW-1185">Reference proteome</keyword>
<evidence type="ECO:0000256" key="1">
    <source>
        <dbReference type="ARBA" id="ARBA00002869"/>
    </source>
</evidence>
<dbReference type="InterPro" id="IPR000860">
    <property type="entry name" value="HemC"/>
</dbReference>
<sequence length="309" mass="33316">MMMEQVRIGTRGSALALVQAEATERALAMHFPALEVVREVIKTTGDRRTDVALSEVAKVEGVLDKGVFTKELELALEAETIDIAVHSLKDVPTVLDPQFKIAGTLERAPIRDVLVSKTVGGLDALPAGAVVGTSSVRRAKQLVWLRPDVRVVDLRGNVPTRMAKAAGPEYDAIMLAEAGLVRLGHDLSRPWVHEGVALHFAPLAEEVFYPAAGQGAIGFEIRADDAESAAVVRAIHHPATFVRVTAEREFLRLLDAGCHTPVGVFTRLEGGWITMEARVFPEQGGEPKTGRAEGSDPLEIAKELFESLA</sequence>
<accession>A0A840UZM3</accession>
<evidence type="ECO:0000256" key="5">
    <source>
        <dbReference type="ARBA" id="ARBA00022679"/>
    </source>
</evidence>
<protein>
    <recommendedName>
        <fullName evidence="8">Porphobilinogen deaminase</fullName>
        <shortName evidence="8">PBG</shortName>
        <ecNumber evidence="8">2.5.1.61</ecNumber>
    </recommendedName>
    <alternativeName>
        <fullName evidence="8">Hydroxymethylbilane synthase</fullName>
        <shortName evidence="8">HMBS</shortName>
    </alternativeName>
    <alternativeName>
        <fullName evidence="8">Pre-uroporphyrinogen synthase</fullName>
    </alternativeName>
</protein>
<comment type="subunit">
    <text evidence="4 8">Monomer.</text>
</comment>
<comment type="pathway">
    <text evidence="2">Porphyrin-containing compound metabolism; protoporphyrin-IX biosynthesis; coproporphyrinogen-III from 5-aminolevulinate: step 2/4.</text>
</comment>
<evidence type="ECO:0000313" key="12">
    <source>
        <dbReference type="Proteomes" id="UP000557717"/>
    </source>
</evidence>
<dbReference type="Pfam" id="PF03900">
    <property type="entry name" value="Porphobil_deamC"/>
    <property type="match status" value="1"/>
</dbReference>
<dbReference type="PRINTS" id="PR00151">
    <property type="entry name" value="PORPHBDMNASE"/>
</dbReference>
<evidence type="ECO:0000256" key="2">
    <source>
        <dbReference type="ARBA" id="ARBA00004735"/>
    </source>
</evidence>